<dbReference type="PANTHER" id="PTHR10762:SF1">
    <property type="entry name" value="2-(3-AMINO-3-CARBOXYPROPYL)HISTIDINE SYNTHASE SUBUNIT 1"/>
    <property type="match status" value="1"/>
</dbReference>
<dbReference type="SFLD" id="SFLDS00032">
    <property type="entry name" value="Radical_SAM_3-amino-3-carboxyp"/>
    <property type="match status" value="1"/>
</dbReference>
<evidence type="ECO:0000313" key="1">
    <source>
        <dbReference type="EMBL" id="PNI23395.1"/>
    </source>
</evidence>
<dbReference type="GO" id="GO:0017183">
    <property type="term" value="P:protein histidyl modification to diphthamide"/>
    <property type="evidence" value="ECO:0007669"/>
    <property type="project" value="InterPro"/>
</dbReference>
<reference evidence="1 2" key="1">
    <citation type="submission" date="2017-12" db="EMBL/GenBank/DDBJ databases">
        <title>High-resolution comparative analysis of great ape genomes.</title>
        <authorList>
            <person name="Pollen A."/>
            <person name="Hastie A."/>
            <person name="Hormozdiari F."/>
            <person name="Dougherty M."/>
            <person name="Liu R."/>
            <person name="Chaisson M."/>
            <person name="Hoppe E."/>
            <person name="Hill C."/>
            <person name="Pang A."/>
            <person name="Hillier L."/>
            <person name="Baker C."/>
            <person name="Armstrong J."/>
            <person name="Shendure J."/>
            <person name="Paten B."/>
            <person name="Wilson R."/>
            <person name="Chao H."/>
            <person name="Schneider V."/>
            <person name="Ventura M."/>
            <person name="Kronenberg Z."/>
            <person name="Murali S."/>
            <person name="Gordon D."/>
            <person name="Cantsilieris S."/>
            <person name="Munson K."/>
            <person name="Nelson B."/>
            <person name="Raja A."/>
            <person name="Underwood J."/>
            <person name="Diekhans M."/>
            <person name="Fiddes I."/>
            <person name="Haussler D."/>
            <person name="Eichler E."/>
        </authorList>
    </citation>
    <scope>NUCLEOTIDE SEQUENCE [LARGE SCALE GENOMIC DNA]</scope>
    <source>
        <strain evidence="1">Yerkes chimp pedigree #C0471</strain>
    </source>
</reference>
<dbReference type="AlphaFoldDB" id="A0A2J8JKU5"/>
<dbReference type="InterPro" id="IPR016435">
    <property type="entry name" value="DPH1/DPH2"/>
</dbReference>
<evidence type="ECO:0000313" key="2">
    <source>
        <dbReference type="Proteomes" id="UP000236370"/>
    </source>
</evidence>
<protein>
    <submittedName>
        <fullName evidence="1">DPH1 isoform 8</fullName>
    </submittedName>
</protein>
<dbReference type="EMBL" id="NBAG03000449">
    <property type="protein sequence ID" value="PNI23395.1"/>
    <property type="molecule type" value="Genomic_DNA"/>
</dbReference>
<sequence length="49" mass="5343">TIVDILERFTEAEVMVMGDVTYGACCVDDFTARALGADFLVHYGHSCLS</sequence>
<organism evidence="1 2">
    <name type="scientific">Pan troglodytes</name>
    <name type="common">Chimpanzee</name>
    <dbReference type="NCBI Taxonomy" id="9598"/>
    <lineage>
        <taxon>Eukaryota</taxon>
        <taxon>Metazoa</taxon>
        <taxon>Chordata</taxon>
        <taxon>Craniata</taxon>
        <taxon>Vertebrata</taxon>
        <taxon>Euteleostomi</taxon>
        <taxon>Mammalia</taxon>
        <taxon>Eutheria</taxon>
        <taxon>Euarchontoglires</taxon>
        <taxon>Primates</taxon>
        <taxon>Haplorrhini</taxon>
        <taxon>Catarrhini</taxon>
        <taxon>Hominidae</taxon>
        <taxon>Pan</taxon>
    </lineage>
</organism>
<dbReference type="Pfam" id="PF01866">
    <property type="entry name" value="Diphthamide_syn"/>
    <property type="match status" value="1"/>
</dbReference>
<proteinExistence type="predicted"/>
<dbReference type="Proteomes" id="UP000236370">
    <property type="component" value="Unassembled WGS sequence"/>
</dbReference>
<dbReference type="NCBIfam" id="TIGR00322">
    <property type="entry name" value="diphth2_R"/>
    <property type="match status" value="1"/>
</dbReference>
<dbReference type="PANTHER" id="PTHR10762">
    <property type="entry name" value="DIPHTHAMIDE BIOSYNTHESIS PROTEIN"/>
    <property type="match status" value="1"/>
</dbReference>
<comment type="caution">
    <text evidence="1">The sequence shown here is derived from an EMBL/GenBank/DDBJ whole genome shotgun (WGS) entry which is preliminary data.</text>
</comment>
<gene>
    <name evidence="1" type="ORF">CK820_G0046754</name>
</gene>
<dbReference type="InterPro" id="IPR042263">
    <property type="entry name" value="DPH1/DPH2_1"/>
</dbReference>
<dbReference type="GO" id="GO:0090560">
    <property type="term" value="F:2-(3-amino-3-carboxypropyl)histidine synthase activity"/>
    <property type="evidence" value="ECO:0007669"/>
    <property type="project" value="InterPro"/>
</dbReference>
<name>A0A2J8JKU5_PANTR</name>
<dbReference type="Gene3D" id="3.40.50.11840">
    <property type="entry name" value="Diphthamide synthesis DPH1/DPH2 domain 1"/>
    <property type="match status" value="1"/>
</dbReference>
<feature type="non-terminal residue" evidence="1">
    <location>
        <position position="1"/>
    </location>
</feature>
<accession>A0A2J8JKU5</accession>